<dbReference type="EC" id="1.5.1.3" evidence="3 8"/>
<evidence type="ECO:0000256" key="5">
    <source>
        <dbReference type="ARBA" id="ARBA00022857"/>
    </source>
</evidence>
<keyword evidence="4 8" id="KW-0554">One-carbon metabolism</keyword>
<dbReference type="EMBL" id="JACHBX010000001">
    <property type="protein sequence ID" value="MBB6132961.1"/>
    <property type="molecule type" value="Genomic_DNA"/>
</dbReference>
<gene>
    <name evidence="11" type="ORF">HD842_001072</name>
</gene>
<protein>
    <recommendedName>
        <fullName evidence="3 8">Dihydrofolate reductase</fullName>
        <ecNumber evidence="3 8">1.5.1.3</ecNumber>
    </recommendedName>
</protein>
<evidence type="ECO:0000256" key="8">
    <source>
        <dbReference type="PIRNR" id="PIRNR000194"/>
    </source>
</evidence>
<comment type="caution">
    <text evidence="11">The sequence shown here is derived from an EMBL/GenBank/DDBJ whole genome shotgun (WGS) entry which is preliminary data.</text>
</comment>
<dbReference type="GO" id="GO:0006730">
    <property type="term" value="P:one-carbon metabolic process"/>
    <property type="evidence" value="ECO:0007669"/>
    <property type="project" value="UniProtKB-KW"/>
</dbReference>
<dbReference type="Pfam" id="PF00186">
    <property type="entry name" value="DHFR_1"/>
    <property type="match status" value="1"/>
</dbReference>
<dbReference type="PRINTS" id="PR00070">
    <property type="entry name" value="DHFR"/>
</dbReference>
<comment type="pathway">
    <text evidence="1 8">Cofactor biosynthesis; tetrahydrofolate biosynthesis; 5,6,7,8-tetrahydrofolate from 7,8-dihydrofolate: step 1/1.</text>
</comment>
<keyword evidence="12" id="KW-1185">Reference proteome</keyword>
<evidence type="ECO:0000256" key="3">
    <source>
        <dbReference type="ARBA" id="ARBA00012856"/>
    </source>
</evidence>
<evidence type="ECO:0000256" key="7">
    <source>
        <dbReference type="ARBA" id="ARBA00025067"/>
    </source>
</evidence>
<dbReference type="PROSITE" id="PS00075">
    <property type="entry name" value="DHFR_1"/>
    <property type="match status" value="1"/>
</dbReference>
<dbReference type="RefSeq" id="WP_183551942.1">
    <property type="nucleotide sequence ID" value="NZ_JACHBX010000001.1"/>
</dbReference>
<dbReference type="GO" id="GO:0046655">
    <property type="term" value="P:folic acid metabolic process"/>
    <property type="evidence" value="ECO:0007669"/>
    <property type="project" value="TreeGrafter"/>
</dbReference>
<keyword evidence="5 8" id="KW-0521">NADP</keyword>
<evidence type="ECO:0000256" key="1">
    <source>
        <dbReference type="ARBA" id="ARBA00004903"/>
    </source>
</evidence>
<dbReference type="InterPro" id="IPR001796">
    <property type="entry name" value="DHFR_dom"/>
</dbReference>
<keyword evidence="6 8" id="KW-0560">Oxidoreductase</keyword>
<dbReference type="PROSITE" id="PS51330">
    <property type="entry name" value="DHFR_2"/>
    <property type="match status" value="1"/>
</dbReference>
<dbReference type="GO" id="GO:0046654">
    <property type="term" value="P:tetrahydrofolate biosynthetic process"/>
    <property type="evidence" value="ECO:0007669"/>
    <property type="project" value="UniProtKB-UniPathway"/>
</dbReference>
<dbReference type="InterPro" id="IPR012259">
    <property type="entry name" value="DHFR"/>
</dbReference>
<proteinExistence type="inferred from homology"/>
<reference evidence="11 12" key="1">
    <citation type="submission" date="2020-08" db="EMBL/GenBank/DDBJ databases">
        <title>The Agave Microbiome: Exploring the role of microbial communities in plant adaptations to desert environments.</title>
        <authorList>
            <person name="Partida-Martinez L.P."/>
        </authorList>
    </citation>
    <scope>NUCLEOTIDE SEQUENCE [LARGE SCALE GENOMIC DNA]</scope>
    <source>
        <strain evidence="11 12">AT3.2</strain>
    </source>
</reference>
<evidence type="ECO:0000256" key="6">
    <source>
        <dbReference type="ARBA" id="ARBA00023002"/>
    </source>
</evidence>
<evidence type="ECO:0000256" key="2">
    <source>
        <dbReference type="ARBA" id="ARBA00009539"/>
    </source>
</evidence>
<dbReference type="InterPro" id="IPR017925">
    <property type="entry name" value="DHFR_CS"/>
</dbReference>
<evidence type="ECO:0000313" key="12">
    <source>
        <dbReference type="Proteomes" id="UP000540787"/>
    </source>
</evidence>
<dbReference type="InterPro" id="IPR024072">
    <property type="entry name" value="DHFR-like_dom_sf"/>
</dbReference>
<dbReference type="AlphaFoldDB" id="A0A7W9WY48"/>
<dbReference type="SUPFAM" id="SSF53597">
    <property type="entry name" value="Dihydrofolate reductase-like"/>
    <property type="match status" value="1"/>
</dbReference>
<evidence type="ECO:0000256" key="9">
    <source>
        <dbReference type="RuleBase" id="RU004474"/>
    </source>
</evidence>
<dbReference type="PANTHER" id="PTHR48069:SF3">
    <property type="entry name" value="DIHYDROFOLATE REDUCTASE"/>
    <property type="match status" value="1"/>
</dbReference>
<dbReference type="CDD" id="cd00209">
    <property type="entry name" value="DHFR"/>
    <property type="match status" value="1"/>
</dbReference>
<evidence type="ECO:0000256" key="4">
    <source>
        <dbReference type="ARBA" id="ARBA00022563"/>
    </source>
</evidence>
<dbReference type="FunFam" id="3.40.430.10:FF:000001">
    <property type="entry name" value="Dihydrofolate reductase"/>
    <property type="match status" value="1"/>
</dbReference>
<organism evidence="11 12">
    <name type="scientific">Massilia aurea</name>
    <dbReference type="NCBI Taxonomy" id="373040"/>
    <lineage>
        <taxon>Bacteria</taxon>
        <taxon>Pseudomonadati</taxon>
        <taxon>Pseudomonadota</taxon>
        <taxon>Betaproteobacteria</taxon>
        <taxon>Burkholderiales</taxon>
        <taxon>Oxalobacteraceae</taxon>
        <taxon>Telluria group</taxon>
        <taxon>Massilia</taxon>
    </lineage>
</organism>
<comment type="similarity">
    <text evidence="2 8 9">Belongs to the dihydrofolate reductase family.</text>
</comment>
<dbReference type="GO" id="GO:0046452">
    <property type="term" value="P:dihydrofolate metabolic process"/>
    <property type="evidence" value="ECO:0007669"/>
    <property type="project" value="TreeGrafter"/>
</dbReference>
<dbReference type="GO" id="GO:0004146">
    <property type="term" value="F:dihydrofolate reductase activity"/>
    <property type="evidence" value="ECO:0007669"/>
    <property type="project" value="UniProtKB-EC"/>
</dbReference>
<dbReference type="Proteomes" id="UP000540787">
    <property type="component" value="Unassembled WGS sequence"/>
</dbReference>
<feature type="domain" description="DHFR" evidence="10">
    <location>
        <begin position="4"/>
        <end position="164"/>
    </location>
</feature>
<dbReference type="PIRSF" id="PIRSF000194">
    <property type="entry name" value="DHFR"/>
    <property type="match status" value="1"/>
</dbReference>
<evidence type="ECO:0000313" key="11">
    <source>
        <dbReference type="EMBL" id="MBB6132961.1"/>
    </source>
</evidence>
<comment type="function">
    <text evidence="7 8">Key enzyme in folate metabolism. Catalyzes an essential reaction for de novo glycine and purine synthesis, and for DNA precursor synthesis.</text>
</comment>
<dbReference type="UniPathway" id="UPA00077">
    <property type="reaction ID" value="UER00158"/>
</dbReference>
<dbReference type="GO" id="GO:0005829">
    <property type="term" value="C:cytosol"/>
    <property type="evidence" value="ECO:0007669"/>
    <property type="project" value="TreeGrafter"/>
</dbReference>
<dbReference type="Gene3D" id="3.40.430.10">
    <property type="entry name" value="Dihydrofolate Reductase, subunit A"/>
    <property type="match status" value="1"/>
</dbReference>
<dbReference type="GO" id="GO:0070401">
    <property type="term" value="F:NADP+ binding"/>
    <property type="evidence" value="ECO:0007669"/>
    <property type="project" value="UniProtKB-ARBA"/>
</dbReference>
<name>A0A7W9WY48_9BURK</name>
<dbReference type="PANTHER" id="PTHR48069">
    <property type="entry name" value="DIHYDROFOLATE REDUCTASE"/>
    <property type="match status" value="1"/>
</dbReference>
<evidence type="ECO:0000259" key="10">
    <source>
        <dbReference type="PROSITE" id="PS51330"/>
    </source>
</evidence>
<accession>A0A7W9WY48</accession>
<sequence>MTAHLTLVVAVDRDNGIGIDNRMPWHLPHDLAHFKRVTLGKPVIMGRKTFDSIGRPLPGRRNIVITRNADWSHDGAEPAASLDAAIALLDGAPASIIGGAQIFNAAIDLADAMIVTHIDHRFTCDTFFPPINPALWTETARDTHHRPQRDDEPGFDYAYVTYQRSAGKGAP</sequence>
<comment type="catalytic activity">
    <reaction evidence="8">
        <text>(6S)-5,6,7,8-tetrahydrofolate + NADP(+) = 7,8-dihydrofolate + NADPH + H(+)</text>
        <dbReference type="Rhea" id="RHEA:15009"/>
        <dbReference type="ChEBI" id="CHEBI:15378"/>
        <dbReference type="ChEBI" id="CHEBI:57451"/>
        <dbReference type="ChEBI" id="CHEBI:57453"/>
        <dbReference type="ChEBI" id="CHEBI:57783"/>
        <dbReference type="ChEBI" id="CHEBI:58349"/>
        <dbReference type="EC" id="1.5.1.3"/>
    </reaction>
</comment>